<dbReference type="STRING" id="1884432.SAMN05518683_102253"/>
<keyword evidence="2" id="KW-1185">Reference proteome</keyword>
<reference evidence="2" key="1">
    <citation type="submission" date="2016-10" db="EMBL/GenBank/DDBJ databases">
        <authorList>
            <person name="Varghese N."/>
            <person name="Submissions S."/>
        </authorList>
    </citation>
    <scope>NUCLEOTIDE SEQUENCE [LARGE SCALE GENOMIC DNA]</scope>
    <source>
        <strain evidence="2">S7</strain>
    </source>
</reference>
<dbReference type="SUPFAM" id="SSF47413">
    <property type="entry name" value="lambda repressor-like DNA-binding domains"/>
    <property type="match status" value="1"/>
</dbReference>
<evidence type="ECO:0000313" key="1">
    <source>
        <dbReference type="EMBL" id="SFP09534.1"/>
    </source>
</evidence>
<protein>
    <submittedName>
        <fullName evidence="1">Uncharacterized protein</fullName>
    </submittedName>
</protein>
<dbReference type="AlphaFoldDB" id="A0A1I5MIV1"/>
<evidence type="ECO:0000313" key="2">
    <source>
        <dbReference type="Proteomes" id="UP000198892"/>
    </source>
</evidence>
<dbReference type="Gene3D" id="1.10.260.40">
    <property type="entry name" value="lambda repressor-like DNA-binding domains"/>
    <property type="match status" value="1"/>
</dbReference>
<dbReference type="InterPro" id="IPR010982">
    <property type="entry name" value="Lambda_DNA-bd_dom_sf"/>
</dbReference>
<dbReference type="Proteomes" id="UP000198892">
    <property type="component" value="Unassembled WGS sequence"/>
</dbReference>
<dbReference type="EMBL" id="FOXD01000002">
    <property type="protein sequence ID" value="SFP09534.1"/>
    <property type="molecule type" value="Genomic_DNA"/>
</dbReference>
<dbReference type="RefSeq" id="WP_093335087.1">
    <property type="nucleotide sequence ID" value="NZ_FOXD01000002.1"/>
</dbReference>
<organism evidence="1 2">
    <name type="scientific">Salibacterium halotolerans</name>
    <dbReference type="NCBI Taxonomy" id="1884432"/>
    <lineage>
        <taxon>Bacteria</taxon>
        <taxon>Bacillati</taxon>
        <taxon>Bacillota</taxon>
        <taxon>Bacilli</taxon>
        <taxon>Bacillales</taxon>
        <taxon>Bacillaceae</taxon>
    </lineage>
</organism>
<sequence length="196" mass="22612">MNTVYRKSNLGEWLRHFRVNSFDESVRSQQGLANRLHTDQKKISNIEHGAEPRLEFASEWCKATGWHEGWDIVAHIYQLDPFSVPPIHQELSKRLSDAILNMKKQMLQAWKALEDLEEVNNSRRPTKPVEINHILKKDACDLFDLIPATKTILYSSERDIGLDIEDITSEWTMGCLSDDLIIPTLSELEKELASAR</sequence>
<name>A0A1I5MIV1_9BACI</name>
<dbReference type="OrthoDB" id="2680530at2"/>
<dbReference type="CDD" id="cd00093">
    <property type="entry name" value="HTH_XRE"/>
    <property type="match status" value="1"/>
</dbReference>
<accession>A0A1I5MIV1</accession>
<dbReference type="GO" id="GO:0003677">
    <property type="term" value="F:DNA binding"/>
    <property type="evidence" value="ECO:0007669"/>
    <property type="project" value="InterPro"/>
</dbReference>
<dbReference type="InterPro" id="IPR001387">
    <property type="entry name" value="Cro/C1-type_HTH"/>
</dbReference>
<proteinExistence type="predicted"/>
<gene>
    <name evidence="1" type="ORF">SAMN05518683_102253</name>
</gene>